<evidence type="ECO:0000256" key="4">
    <source>
        <dbReference type="SAM" id="MobiDB-lite"/>
    </source>
</evidence>
<evidence type="ECO:0000259" key="5">
    <source>
        <dbReference type="PROSITE" id="PS50888"/>
    </source>
</evidence>
<proteinExistence type="evidence at transcript level"/>
<dbReference type="PANTHER" id="PTHR36066:SF2">
    <property type="entry name" value="TRANSCRIPTION FACTOR BHLH145"/>
    <property type="match status" value="1"/>
</dbReference>
<dbReference type="EMBL" id="MK302340">
    <property type="protein sequence ID" value="QDF82408.1"/>
    <property type="molecule type" value="mRNA"/>
</dbReference>
<dbReference type="AlphaFoldDB" id="A0A4Y6JL00"/>
<organism evidence="6">
    <name type="scientific">Cymbidium goeringii</name>
    <dbReference type="NCBI Taxonomy" id="112607"/>
    <lineage>
        <taxon>Eukaryota</taxon>
        <taxon>Viridiplantae</taxon>
        <taxon>Streptophyta</taxon>
        <taxon>Embryophyta</taxon>
        <taxon>Tracheophyta</taxon>
        <taxon>Spermatophyta</taxon>
        <taxon>Magnoliopsida</taxon>
        <taxon>Liliopsida</taxon>
        <taxon>Asparagales</taxon>
        <taxon>Orchidaceae</taxon>
        <taxon>Epidendroideae</taxon>
        <taxon>Cymbidieae</taxon>
        <taxon>Cymbidiinae</taxon>
        <taxon>Cymbidium</taxon>
    </lineage>
</organism>
<evidence type="ECO:0000313" key="6">
    <source>
        <dbReference type="EMBL" id="QDF82408.1"/>
    </source>
</evidence>
<protein>
    <submittedName>
        <fullName evidence="6">Transcription factor bHLH143-like isoform X2</fullName>
    </submittedName>
</protein>
<name>A0A4Y6JL00_9ASPA</name>
<dbReference type="PROSITE" id="PS50888">
    <property type="entry name" value="BHLH"/>
    <property type="match status" value="1"/>
</dbReference>
<dbReference type="GO" id="GO:0046983">
    <property type="term" value="F:protein dimerization activity"/>
    <property type="evidence" value="ECO:0007669"/>
    <property type="project" value="InterPro"/>
</dbReference>
<accession>A0A4Y6JL00</accession>
<feature type="domain" description="BHLH" evidence="5">
    <location>
        <begin position="220"/>
        <end position="269"/>
    </location>
</feature>
<evidence type="ECO:0000256" key="3">
    <source>
        <dbReference type="ARBA" id="ARBA00023163"/>
    </source>
</evidence>
<dbReference type="Pfam" id="PF23173">
    <property type="entry name" value="bHLH_SAC51"/>
    <property type="match status" value="1"/>
</dbReference>
<evidence type="ECO:0000256" key="1">
    <source>
        <dbReference type="ARBA" id="ARBA00005510"/>
    </source>
</evidence>
<feature type="region of interest" description="Disordered" evidence="4">
    <location>
        <begin position="209"/>
        <end position="230"/>
    </location>
</feature>
<reference evidence="6" key="2">
    <citation type="submission" date="2018-12" db="EMBL/GenBank/DDBJ databases">
        <authorList>
            <person name="Yang F."/>
            <person name="Zhu G."/>
            <person name="Wei Y."/>
        </authorList>
    </citation>
    <scope>NUCLEOTIDE SEQUENCE</scope>
</reference>
<reference evidence="6" key="1">
    <citation type="journal article" date="2017" name="BMC Genomics">
        <title>Integrated mRNA and microRNA transcriptome variations in the multi-tepal mutant provide insights into the floral patterning of the orchid Cymbidium goeringii.</title>
        <authorList>
            <person name="Yang F."/>
            <person name="Zhu G."/>
            <person name="Wang Z."/>
            <person name="Liu H."/>
            <person name="Xu Q."/>
            <person name="Huang D."/>
            <person name="Zhao C."/>
        </authorList>
    </citation>
    <scope>NUCLEOTIDE SEQUENCE</scope>
</reference>
<dbReference type="PANTHER" id="PTHR36066">
    <property type="entry name" value="TRANSCRIPTION FACTOR BHLH145"/>
    <property type="match status" value="1"/>
</dbReference>
<comment type="similarity">
    <text evidence="1">Belongs to the bHLH protein family.</text>
</comment>
<keyword evidence="2" id="KW-0805">Transcription regulation</keyword>
<dbReference type="InterPro" id="IPR011598">
    <property type="entry name" value="bHLH_dom"/>
</dbReference>
<evidence type="ECO:0000256" key="2">
    <source>
        <dbReference type="ARBA" id="ARBA00023015"/>
    </source>
</evidence>
<sequence length="283" mass="30957">MWEFSNLNSGGTFWPPDSGQPQNTIVYPTSGYSYSPSFCGVPFPGFGVEGSFLQFNPASWPPLNRPAPNPTINSEPDATKTKRFLVFDHSGDQTSLLFSSVANPFEEFNPTLLASNAIDTYASNSHMSEDEMHEDTEEIDALLYSDSDYGYDDEETSTGHSPLDMEEIASSYLPAKRRRVDSTEIDALLMDTASSSVAPLPHYMQEDSSNDLSFVGKGEDKTGQGGRSRCNKRESIQATVSMLKRIIPGGKGKDTASVLDEAIQYLKLLKLQAMAAGVNSFTL</sequence>
<dbReference type="InterPro" id="IPR036638">
    <property type="entry name" value="HLH_DNA-bd_sf"/>
</dbReference>
<dbReference type="InterPro" id="IPR037546">
    <property type="entry name" value="SAC51-like"/>
</dbReference>
<dbReference type="SUPFAM" id="SSF47459">
    <property type="entry name" value="HLH, helix-loop-helix DNA-binding domain"/>
    <property type="match status" value="1"/>
</dbReference>
<keyword evidence="3" id="KW-0804">Transcription</keyword>